<dbReference type="InterPro" id="IPR002347">
    <property type="entry name" value="SDR_fam"/>
</dbReference>
<protein>
    <submittedName>
        <fullName evidence="5">Short-chain dehydrogenase</fullName>
    </submittedName>
</protein>
<keyword evidence="2" id="KW-0560">Oxidoreductase</keyword>
<gene>
    <name evidence="5" type="ORF">SAMN05660464_2785</name>
</gene>
<evidence type="ECO:0000256" key="2">
    <source>
        <dbReference type="ARBA" id="ARBA00023002"/>
    </source>
</evidence>
<evidence type="ECO:0000313" key="6">
    <source>
        <dbReference type="Proteomes" id="UP000198857"/>
    </source>
</evidence>
<feature type="region of interest" description="Disordered" evidence="4">
    <location>
        <begin position="272"/>
        <end position="294"/>
    </location>
</feature>
<organism evidence="5 6">
    <name type="scientific">Geodermatophilus dictyosporus</name>
    <dbReference type="NCBI Taxonomy" id="1523247"/>
    <lineage>
        <taxon>Bacteria</taxon>
        <taxon>Bacillati</taxon>
        <taxon>Actinomycetota</taxon>
        <taxon>Actinomycetes</taxon>
        <taxon>Geodermatophilales</taxon>
        <taxon>Geodermatophilaceae</taxon>
        <taxon>Geodermatophilus</taxon>
    </lineage>
</organism>
<dbReference type="Proteomes" id="UP000198857">
    <property type="component" value="Unassembled WGS sequence"/>
</dbReference>
<dbReference type="RefSeq" id="WP_091110106.1">
    <property type="nucleotide sequence ID" value="NZ_FOWQ01000004.1"/>
</dbReference>
<dbReference type="GO" id="GO:0016020">
    <property type="term" value="C:membrane"/>
    <property type="evidence" value="ECO:0007669"/>
    <property type="project" value="TreeGrafter"/>
</dbReference>
<dbReference type="Gene3D" id="3.40.50.720">
    <property type="entry name" value="NAD(P)-binding Rossmann-like Domain"/>
    <property type="match status" value="1"/>
</dbReference>
<proteinExistence type="inferred from homology"/>
<dbReference type="GO" id="GO:0016491">
    <property type="term" value="F:oxidoreductase activity"/>
    <property type="evidence" value="ECO:0007669"/>
    <property type="project" value="UniProtKB-KW"/>
</dbReference>
<name>A0A1I5PG02_9ACTN</name>
<keyword evidence="6" id="KW-1185">Reference proteome</keyword>
<dbReference type="AlphaFoldDB" id="A0A1I5PG02"/>
<dbReference type="NCBIfam" id="NF005495">
    <property type="entry name" value="PRK07109.1"/>
    <property type="match status" value="1"/>
</dbReference>
<dbReference type="InterPro" id="IPR020904">
    <property type="entry name" value="Sc_DH/Rdtase_CS"/>
</dbReference>
<dbReference type="PRINTS" id="PR00081">
    <property type="entry name" value="GDHRDH"/>
</dbReference>
<dbReference type="Pfam" id="PF00106">
    <property type="entry name" value="adh_short"/>
    <property type="match status" value="1"/>
</dbReference>
<sequence>MTQADRPRPPADQVVVVLGASSGIGRATALEYARQGCTRIVVASRGVEALGTLVEELTRAGADAVAVPTDITDEAAVRALVEAAEARFGRIDTFVTVPGVGIWGSVQQIGLDEFRRVTEVNYIGHVAAAQAAVPALERAGGGVLIGIGSVEGYRSLPLHAPYSASKFALRAFYDALRAELAEARSPVEVSQVLPATIATPFFEHARTKLGAMPSGPPPAYAPELVAEAVVRTSVHPRREVPVGDAALGIIAGQKFSPALTDAVLSMTARQLQTTDRPDDGTDILDTPTPGPGRVRGEFADTVLTASPISRAVGAVVRPGEVLLRAIRRRPSSA</sequence>
<dbReference type="PRINTS" id="PR00080">
    <property type="entry name" value="SDRFAMILY"/>
</dbReference>
<evidence type="ECO:0000256" key="4">
    <source>
        <dbReference type="SAM" id="MobiDB-lite"/>
    </source>
</evidence>
<evidence type="ECO:0000256" key="1">
    <source>
        <dbReference type="ARBA" id="ARBA00006484"/>
    </source>
</evidence>
<dbReference type="PANTHER" id="PTHR44196">
    <property type="entry name" value="DEHYDROGENASE/REDUCTASE SDR FAMILY MEMBER 7B"/>
    <property type="match status" value="1"/>
</dbReference>
<evidence type="ECO:0000313" key="5">
    <source>
        <dbReference type="EMBL" id="SFP32416.1"/>
    </source>
</evidence>
<dbReference type="PANTHER" id="PTHR44196:SF1">
    <property type="entry name" value="DEHYDROGENASE_REDUCTASE SDR FAMILY MEMBER 7B"/>
    <property type="match status" value="1"/>
</dbReference>
<evidence type="ECO:0000256" key="3">
    <source>
        <dbReference type="RuleBase" id="RU000363"/>
    </source>
</evidence>
<dbReference type="EMBL" id="FOWQ01000004">
    <property type="protein sequence ID" value="SFP32416.1"/>
    <property type="molecule type" value="Genomic_DNA"/>
</dbReference>
<dbReference type="SUPFAM" id="SSF51735">
    <property type="entry name" value="NAD(P)-binding Rossmann-fold domains"/>
    <property type="match status" value="1"/>
</dbReference>
<comment type="similarity">
    <text evidence="1 3">Belongs to the short-chain dehydrogenases/reductases (SDR) family.</text>
</comment>
<dbReference type="STRING" id="1523247.SAMN05660464_2785"/>
<dbReference type="InterPro" id="IPR036291">
    <property type="entry name" value="NAD(P)-bd_dom_sf"/>
</dbReference>
<dbReference type="OrthoDB" id="5242868at2"/>
<dbReference type="PROSITE" id="PS00061">
    <property type="entry name" value="ADH_SHORT"/>
    <property type="match status" value="1"/>
</dbReference>
<reference evidence="6" key="1">
    <citation type="submission" date="2016-10" db="EMBL/GenBank/DDBJ databases">
        <authorList>
            <person name="Varghese N."/>
            <person name="Submissions S."/>
        </authorList>
    </citation>
    <scope>NUCLEOTIDE SEQUENCE [LARGE SCALE GENOMIC DNA]</scope>
    <source>
        <strain evidence="6">DSM 44208</strain>
    </source>
</reference>
<accession>A0A1I5PG02</accession>